<evidence type="ECO:0000313" key="3">
    <source>
        <dbReference type="Proteomes" id="UP000814243"/>
    </source>
</evidence>
<dbReference type="InterPro" id="IPR011993">
    <property type="entry name" value="PH-like_dom_sf"/>
</dbReference>
<gene>
    <name evidence="2" type="ORF">HF086_012842</name>
</gene>
<protein>
    <submittedName>
        <fullName evidence="2">Uncharacterized protein</fullName>
    </submittedName>
</protein>
<feature type="non-terminal residue" evidence="2">
    <location>
        <position position="1"/>
    </location>
</feature>
<evidence type="ECO:0000313" key="2">
    <source>
        <dbReference type="EMBL" id="KAH9638889.1"/>
    </source>
</evidence>
<name>A0A922MM50_SPOEX</name>
<feature type="region of interest" description="Disordered" evidence="1">
    <location>
        <begin position="43"/>
        <end position="94"/>
    </location>
</feature>
<reference evidence="2" key="1">
    <citation type="journal article" date="2021" name="G3 (Bethesda)">
        <title>Genome and transcriptome analysis of the beet armyworm Spodoptera exigua reveals targets for pest control. .</title>
        <authorList>
            <person name="Simon S."/>
            <person name="Breeschoten T."/>
            <person name="Jansen H.J."/>
            <person name="Dirks R.P."/>
            <person name="Schranz M.E."/>
            <person name="Ros V.I.D."/>
        </authorList>
    </citation>
    <scope>NUCLEOTIDE SEQUENCE</scope>
    <source>
        <strain evidence="2">TB_SE_WUR_2020</strain>
    </source>
</reference>
<dbReference type="AlphaFoldDB" id="A0A922MM50"/>
<comment type="caution">
    <text evidence="2">The sequence shown here is derived from an EMBL/GenBank/DDBJ whole genome shotgun (WGS) entry which is preliminary data.</text>
</comment>
<sequence>MNEHSPGPVNISTKARLVAPGLVAPGTVSLTSTELYFEVDEEDPEYKKIDPESPGAIDRVSPENNYQGRIPRQEFRHSRHPAVSRGRHTSSNCRQRSANVEADLTERFLIDAILKKYWKKSSHMFLVTLGNGSAHNESPGTYRADIEARRSVNKNTMGDKAQACNIKIKSSLDVIGKPYDNISLMLNVPGNDSSNMGTASVAPLSYIL</sequence>
<evidence type="ECO:0000256" key="1">
    <source>
        <dbReference type="SAM" id="MobiDB-lite"/>
    </source>
</evidence>
<dbReference type="Gene3D" id="2.30.29.30">
    <property type="entry name" value="Pleckstrin-homology domain (PH domain)/Phosphotyrosine-binding domain (PTB)"/>
    <property type="match status" value="1"/>
</dbReference>
<feature type="compositionally biased region" description="Basic residues" evidence="1">
    <location>
        <begin position="77"/>
        <end position="88"/>
    </location>
</feature>
<dbReference type="Proteomes" id="UP000814243">
    <property type="component" value="Unassembled WGS sequence"/>
</dbReference>
<organism evidence="2 3">
    <name type="scientific">Spodoptera exigua</name>
    <name type="common">Beet armyworm</name>
    <name type="synonym">Noctua fulgens</name>
    <dbReference type="NCBI Taxonomy" id="7107"/>
    <lineage>
        <taxon>Eukaryota</taxon>
        <taxon>Metazoa</taxon>
        <taxon>Ecdysozoa</taxon>
        <taxon>Arthropoda</taxon>
        <taxon>Hexapoda</taxon>
        <taxon>Insecta</taxon>
        <taxon>Pterygota</taxon>
        <taxon>Neoptera</taxon>
        <taxon>Endopterygota</taxon>
        <taxon>Lepidoptera</taxon>
        <taxon>Glossata</taxon>
        <taxon>Ditrysia</taxon>
        <taxon>Noctuoidea</taxon>
        <taxon>Noctuidae</taxon>
        <taxon>Amphipyrinae</taxon>
        <taxon>Spodoptera</taxon>
    </lineage>
</organism>
<accession>A0A922MM50</accession>
<dbReference type="EMBL" id="JACEFF010000368">
    <property type="protein sequence ID" value="KAH9638889.1"/>
    <property type="molecule type" value="Genomic_DNA"/>
</dbReference>
<proteinExistence type="predicted"/>